<comment type="caution">
    <text evidence="4">The sequence shown here is derived from an EMBL/GenBank/DDBJ whole genome shotgun (WGS) entry which is preliminary data.</text>
</comment>
<keyword evidence="1" id="KW-0175">Coiled coil</keyword>
<reference evidence="4 5" key="1">
    <citation type="submission" date="2021-04" db="EMBL/GenBank/DDBJ databases">
        <authorList>
            <person name="Rodrigo-Torres L."/>
            <person name="Arahal R. D."/>
            <person name="Lucena T."/>
        </authorList>
    </citation>
    <scope>NUCLEOTIDE SEQUENCE [LARGE SCALE GENOMIC DNA]</scope>
    <source>
        <strain evidence="4 5">CECT 9623</strain>
    </source>
</reference>
<dbReference type="RefSeq" id="WP_215235987.1">
    <property type="nucleotide sequence ID" value="NZ_CAJRAU010000008.1"/>
</dbReference>
<evidence type="ECO:0000313" key="4">
    <source>
        <dbReference type="EMBL" id="CAG5073217.1"/>
    </source>
</evidence>
<dbReference type="InterPro" id="IPR030392">
    <property type="entry name" value="S74_ICA"/>
</dbReference>
<dbReference type="Pfam" id="PF13884">
    <property type="entry name" value="Peptidase_S74"/>
    <property type="match status" value="1"/>
</dbReference>
<name>A0ABN7RGH5_9BACT</name>
<feature type="signal peptide" evidence="2">
    <location>
        <begin position="1"/>
        <end position="21"/>
    </location>
</feature>
<gene>
    <name evidence="4" type="ORF">DYBT9623_04720</name>
</gene>
<dbReference type="InterPro" id="IPR011049">
    <property type="entry name" value="Serralysin-like_metalloprot_C"/>
</dbReference>
<evidence type="ECO:0000256" key="2">
    <source>
        <dbReference type="SAM" id="SignalP"/>
    </source>
</evidence>
<keyword evidence="2" id="KW-0732">Signal</keyword>
<evidence type="ECO:0000313" key="5">
    <source>
        <dbReference type="Proteomes" id="UP000679725"/>
    </source>
</evidence>
<evidence type="ECO:0000256" key="1">
    <source>
        <dbReference type="SAM" id="Coils"/>
    </source>
</evidence>
<dbReference type="PROSITE" id="PS51688">
    <property type="entry name" value="ICA"/>
    <property type="match status" value="1"/>
</dbReference>
<feature type="domain" description="Peptidase S74" evidence="3">
    <location>
        <begin position="401"/>
        <end position="492"/>
    </location>
</feature>
<accession>A0ABN7RGH5</accession>
<dbReference type="Proteomes" id="UP000679725">
    <property type="component" value="Unassembled WGS sequence"/>
</dbReference>
<dbReference type="Gene3D" id="2.150.10.10">
    <property type="entry name" value="Serralysin-like metalloprotease, C-terminal"/>
    <property type="match status" value="1"/>
</dbReference>
<organism evidence="4 5">
    <name type="scientific">Dyadobacter linearis</name>
    <dbReference type="NCBI Taxonomy" id="2823330"/>
    <lineage>
        <taxon>Bacteria</taxon>
        <taxon>Pseudomonadati</taxon>
        <taxon>Bacteroidota</taxon>
        <taxon>Cytophagia</taxon>
        <taxon>Cytophagales</taxon>
        <taxon>Spirosomataceae</taxon>
        <taxon>Dyadobacter</taxon>
    </lineage>
</organism>
<feature type="chain" id="PRO_5045825807" description="Peptidase S74 domain-containing protein" evidence="2">
    <location>
        <begin position="22"/>
        <end position="515"/>
    </location>
</feature>
<proteinExistence type="predicted"/>
<keyword evidence="5" id="KW-1185">Reference proteome</keyword>
<protein>
    <recommendedName>
        <fullName evidence="3">Peptidase S74 domain-containing protein</fullName>
    </recommendedName>
</protein>
<evidence type="ECO:0000259" key="3">
    <source>
        <dbReference type="PROSITE" id="PS51688"/>
    </source>
</evidence>
<feature type="coiled-coil region" evidence="1">
    <location>
        <begin position="478"/>
        <end position="505"/>
    </location>
</feature>
<sequence>MKSVFLSLLFLLTYRFLAAQAPEQFNFQGVARSADGNLVKNVVVRLRVTIHSESITGPAVYQENHRPLTNENGIFTIAIGKGIGKTGIFEEIPWKAQEQFIQLEMDPTGGNALVDLGTTQLLSVPYALQAKEASHWNHGLPVVQSMVLEPGLDPIAPEPNDPKLQKYLLPTIGDGYKLIWYPIKGAFRVGYSSAGKWEDNLMGSNSFATGTETEASGAVSAAFGSNTKALGSYSLATGFNSEAAGYYLSSFGVNTAAYGDMSTAFGYFTRTKTKASFVAGLYNNFSDQPDPAIDKETDRIFQIGNGSIDARKNALTMIRNGNLGLGEFVLEPTRILDIGGRPRIRHNGATAGIFLDNSQSTERAFVGMKTDDEVGFFMDTWQLWVNNQGNAYLRGNVSLTSDARLKHNLSPLSGSLRKVNNLTGYHYNWIDPARDQSMQTGLVAQEVEKLFPELVQTDDKGFKSVNYIGLIPHLIESVKQLTKENEALKTSNSTFESRLQALEAANTVKTSGNAK</sequence>
<dbReference type="CDD" id="cd12820">
    <property type="entry name" value="LbR_YadA-like"/>
    <property type="match status" value="1"/>
</dbReference>
<dbReference type="EMBL" id="CAJRAU010000008">
    <property type="protein sequence ID" value="CAG5073217.1"/>
    <property type="molecule type" value="Genomic_DNA"/>
</dbReference>
<dbReference type="SUPFAM" id="SSF101967">
    <property type="entry name" value="Adhesin YadA, collagen-binding domain"/>
    <property type="match status" value="1"/>
</dbReference>